<keyword evidence="1" id="KW-1133">Transmembrane helix</keyword>
<accession>A0A1L9TYT5</accession>
<keyword evidence="1" id="KW-0812">Transmembrane</keyword>
<dbReference type="Proteomes" id="UP000184356">
    <property type="component" value="Unassembled WGS sequence"/>
</dbReference>
<organism evidence="2 3">
    <name type="scientific">Aspergillus sydowii CBS 593.65</name>
    <dbReference type="NCBI Taxonomy" id="1036612"/>
    <lineage>
        <taxon>Eukaryota</taxon>
        <taxon>Fungi</taxon>
        <taxon>Dikarya</taxon>
        <taxon>Ascomycota</taxon>
        <taxon>Pezizomycotina</taxon>
        <taxon>Eurotiomycetes</taxon>
        <taxon>Eurotiomycetidae</taxon>
        <taxon>Eurotiales</taxon>
        <taxon>Aspergillaceae</taxon>
        <taxon>Aspergillus</taxon>
        <taxon>Aspergillus subgen. Nidulantes</taxon>
    </lineage>
</organism>
<gene>
    <name evidence="2" type="ORF">ASPSYDRAFT_334527</name>
</gene>
<name>A0A1L9TYT5_9EURO</name>
<sequence>MSGSGGDVSLPRPESVNADNITEISITKITNSIFWFSFCNGLHHPPALTNVNPNPISLLQIYQTLLTSTGLLFITTRYYHVLSLRKYN</sequence>
<keyword evidence="1" id="KW-0472">Membrane</keyword>
<evidence type="ECO:0000313" key="3">
    <source>
        <dbReference type="Proteomes" id="UP000184356"/>
    </source>
</evidence>
<feature type="transmembrane region" description="Helical" evidence="1">
    <location>
        <begin position="61"/>
        <end position="79"/>
    </location>
</feature>
<dbReference type="AlphaFoldDB" id="A0A1L9TYT5"/>
<dbReference type="GeneID" id="63761169"/>
<dbReference type="VEuPathDB" id="FungiDB:ASPSYDRAFT_334527"/>
<keyword evidence="3" id="KW-1185">Reference proteome</keyword>
<evidence type="ECO:0000256" key="1">
    <source>
        <dbReference type="SAM" id="Phobius"/>
    </source>
</evidence>
<reference evidence="3" key="1">
    <citation type="journal article" date="2017" name="Genome Biol.">
        <title>Comparative genomics reveals high biological diversity and specific adaptations in the industrially and medically important fungal genus Aspergillus.</title>
        <authorList>
            <person name="de Vries R.P."/>
            <person name="Riley R."/>
            <person name="Wiebenga A."/>
            <person name="Aguilar-Osorio G."/>
            <person name="Amillis S."/>
            <person name="Uchima C.A."/>
            <person name="Anderluh G."/>
            <person name="Asadollahi M."/>
            <person name="Askin M."/>
            <person name="Barry K."/>
            <person name="Battaglia E."/>
            <person name="Bayram O."/>
            <person name="Benocci T."/>
            <person name="Braus-Stromeyer S.A."/>
            <person name="Caldana C."/>
            <person name="Canovas D."/>
            <person name="Cerqueira G.C."/>
            <person name="Chen F."/>
            <person name="Chen W."/>
            <person name="Choi C."/>
            <person name="Clum A."/>
            <person name="Dos Santos R.A."/>
            <person name="Damasio A.R."/>
            <person name="Diallinas G."/>
            <person name="Emri T."/>
            <person name="Fekete E."/>
            <person name="Flipphi M."/>
            <person name="Freyberg S."/>
            <person name="Gallo A."/>
            <person name="Gournas C."/>
            <person name="Habgood R."/>
            <person name="Hainaut M."/>
            <person name="Harispe M.L."/>
            <person name="Henrissat B."/>
            <person name="Hilden K.S."/>
            <person name="Hope R."/>
            <person name="Hossain A."/>
            <person name="Karabika E."/>
            <person name="Karaffa L."/>
            <person name="Karanyi Z."/>
            <person name="Krasevec N."/>
            <person name="Kuo A."/>
            <person name="Kusch H."/>
            <person name="LaButti K."/>
            <person name="Lagendijk E.L."/>
            <person name="Lapidus A."/>
            <person name="Levasseur A."/>
            <person name="Lindquist E."/>
            <person name="Lipzen A."/>
            <person name="Logrieco A.F."/>
            <person name="MacCabe A."/>
            <person name="Maekelae M.R."/>
            <person name="Malavazi I."/>
            <person name="Melin P."/>
            <person name="Meyer V."/>
            <person name="Mielnichuk N."/>
            <person name="Miskei M."/>
            <person name="Molnar A.P."/>
            <person name="Mule G."/>
            <person name="Ngan C.Y."/>
            <person name="Orejas M."/>
            <person name="Orosz E."/>
            <person name="Ouedraogo J.P."/>
            <person name="Overkamp K.M."/>
            <person name="Park H.-S."/>
            <person name="Perrone G."/>
            <person name="Piumi F."/>
            <person name="Punt P.J."/>
            <person name="Ram A.F."/>
            <person name="Ramon A."/>
            <person name="Rauscher S."/>
            <person name="Record E."/>
            <person name="Riano-Pachon D.M."/>
            <person name="Robert V."/>
            <person name="Roehrig J."/>
            <person name="Ruller R."/>
            <person name="Salamov A."/>
            <person name="Salih N.S."/>
            <person name="Samson R.A."/>
            <person name="Sandor E."/>
            <person name="Sanguinetti M."/>
            <person name="Schuetze T."/>
            <person name="Sepcic K."/>
            <person name="Shelest E."/>
            <person name="Sherlock G."/>
            <person name="Sophianopoulou V."/>
            <person name="Squina F.M."/>
            <person name="Sun H."/>
            <person name="Susca A."/>
            <person name="Todd R.B."/>
            <person name="Tsang A."/>
            <person name="Unkles S.E."/>
            <person name="van de Wiele N."/>
            <person name="van Rossen-Uffink D."/>
            <person name="Oliveira J.V."/>
            <person name="Vesth T.C."/>
            <person name="Visser J."/>
            <person name="Yu J.-H."/>
            <person name="Zhou M."/>
            <person name="Andersen M.R."/>
            <person name="Archer D.B."/>
            <person name="Baker S.E."/>
            <person name="Benoit I."/>
            <person name="Brakhage A.A."/>
            <person name="Braus G.H."/>
            <person name="Fischer R."/>
            <person name="Frisvad J.C."/>
            <person name="Goldman G.H."/>
            <person name="Houbraken J."/>
            <person name="Oakley B."/>
            <person name="Pocsi I."/>
            <person name="Scazzocchio C."/>
            <person name="Seiboth B."/>
            <person name="vanKuyk P.A."/>
            <person name="Wortman J."/>
            <person name="Dyer P.S."/>
            <person name="Grigoriev I.V."/>
        </authorList>
    </citation>
    <scope>NUCLEOTIDE SEQUENCE [LARGE SCALE GENOMIC DNA]</scope>
    <source>
        <strain evidence="3">CBS 593.65</strain>
    </source>
</reference>
<evidence type="ECO:0000313" key="2">
    <source>
        <dbReference type="EMBL" id="OJJ64591.1"/>
    </source>
</evidence>
<dbReference type="RefSeq" id="XP_040708397.1">
    <property type="nucleotide sequence ID" value="XM_040845096.1"/>
</dbReference>
<proteinExistence type="predicted"/>
<dbReference type="EMBL" id="KV878582">
    <property type="protein sequence ID" value="OJJ64591.1"/>
    <property type="molecule type" value="Genomic_DNA"/>
</dbReference>
<protein>
    <submittedName>
        <fullName evidence="2">Uncharacterized protein</fullName>
    </submittedName>
</protein>